<evidence type="ECO:0008006" key="4">
    <source>
        <dbReference type="Google" id="ProtNLM"/>
    </source>
</evidence>
<evidence type="ECO:0000256" key="1">
    <source>
        <dbReference type="SAM" id="Phobius"/>
    </source>
</evidence>
<evidence type="ECO:0000313" key="3">
    <source>
        <dbReference type="Proteomes" id="UP000031036"/>
    </source>
</evidence>
<protein>
    <recommendedName>
        <fullName evidence="4">Tetraspanin-17</fullName>
    </recommendedName>
</protein>
<name>A0A0B2VJ54_TOXCA</name>
<feature type="transmembrane region" description="Helical" evidence="1">
    <location>
        <begin position="158"/>
        <end position="181"/>
    </location>
</feature>
<proteinExistence type="predicted"/>
<dbReference type="InterPro" id="IPR008952">
    <property type="entry name" value="Tetraspanin_EC2_sf"/>
</dbReference>
<organism evidence="2 3">
    <name type="scientific">Toxocara canis</name>
    <name type="common">Canine roundworm</name>
    <dbReference type="NCBI Taxonomy" id="6265"/>
    <lineage>
        <taxon>Eukaryota</taxon>
        <taxon>Metazoa</taxon>
        <taxon>Ecdysozoa</taxon>
        <taxon>Nematoda</taxon>
        <taxon>Chromadorea</taxon>
        <taxon>Rhabditida</taxon>
        <taxon>Spirurina</taxon>
        <taxon>Ascaridomorpha</taxon>
        <taxon>Ascaridoidea</taxon>
        <taxon>Toxocaridae</taxon>
        <taxon>Toxocara</taxon>
    </lineage>
</organism>
<dbReference type="EMBL" id="JPKZ01001180">
    <property type="protein sequence ID" value="KHN83526.1"/>
    <property type="molecule type" value="Genomic_DNA"/>
</dbReference>
<dbReference type="OMA" id="MHERFCV"/>
<dbReference type="OrthoDB" id="438211at2759"/>
<keyword evidence="1" id="KW-1133">Transmembrane helix</keyword>
<dbReference type="AlphaFoldDB" id="A0A0B2VJ54"/>
<dbReference type="GO" id="GO:0016020">
    <property type="term" value="C:membrane"/>
    <property type="evidence" value="ECO:0007669"/>
    <property type="project" value="InterPro"/>
</dbReference>
<dbReference type="Gene3D" id="1.10.1450.10">
    <property type="entry name" value="Tetraspanin"/>
    <property type="match status" value="1"/>
</dbReference>
<dbReference type="Proteomes" id="UP000031036">
    <property type="component" value="Unassembled WGS sequence"/>
</dbReference>
<sequence length="198" mass="22352">MNYQVKYCIEEWMQETLITEYGHPYGDKVTLAWDQLQTYYRCCGMTDRNGERIWAESTWFRKQTKYPKNRVPLSCCATCAAVQESYCSTSTPLQSSESNSYLHTACAQIEASCASNSGNLPNKDLCVGSSAPSTVWPRHLFIHTRGCLAPFREKLEVYSAHVSSIGCVFAVLPFSCAFVAFKLLNIEHLRQGYLIAVD</sequence>
<keyword evidence="3" id="KW-1185">Reference proteome</keyword>
<comment type="caution">
    <text evidence="2">The sequence shown here is derived from an EMBL/GenBank/DDBJ whole genome shotgun (WGS) entry which is preliminary data.</text>
</comment>
<accession>A0A0B2VJ54</accession>
<gene>
    <name evidence="2" type="ORF">Tcan_01561</name>
</gene>
<evidence type="ECO:0000313" key="2">
    <source>
        <dbReference type="EMBL" id="KHN83526.1"/>
    </source>
</evidence>
<keyword evidence="1" id="KW-0472">Membrane</keyword>
<keyword evidence="1" id="KW-0812">Transmembrane</keyword>
<dbReference type="STRING" id="6265.A0A0B2VJ54"/>
<reference evidence="2 3" key="1">
    <citation type="submission" date="2014-11" db="EMBL/GenBank/DDBJ databases">
        <title>Genetic blueprint of the zoonotic pathogen Toxocara canis.</title>
        <authorList>
            <person name="Zhu X.-Q."/>
            <person name="Korhonen P.K."/>
            <person name="Cai H."/>
            <person name="Young N.D."/>
            <person name="Nejsum P."/>
            <person name="von Samson-Himmelstjerna G."/>
            <person name="Boag P.R."/>
            <person name="Tan P."/>
            <person name="Li Q."/>
            <person name="Min J."/>
            <person name="Yang Y."/>
            <person name="Wang X."/>
            <person name="Fang X."/>
            <person name="Hall R.S."/>
            <person name="Hofmann A."/>
            <person name="Sternberg P.W."/>
            <person name="Jex A.R."/>
            <person name="Gasser R.B."/>
        </authorList>
    </citation>
    <scope>NUCLEOTIDE SEQUENCE [LARGE SCALE GENOMIC DNA]</scope>
    <source>
        <strain evidence="2">PN_DK_2014</strain>
    </source>
</reference>